<dbReference type="Gene3D" id="1.10.10.10">
    <property type="entry name" value="Winged helix-like DNA-binding domain superfamily/Winged helix DNA-binding domain"/>
    <property type="match status" value="1"/>
</dbReference>
<reference evidence="5" key="1">
    <citation type="submission" date="2023-03" db="EMBL/GenBank/DDBJ databases">
        <title>Andean soil-derived lignocellulolytic bacterial consortium as a source of novel taxa and putative plastic-active enzymes.</title>
        <authorList>
            <person name="Diaz-Garcia L."/>
            <person name="Chuvochina M."/>
            <person name="Feuerriegel G."/>
            <person name="Bunk B."/>
            <person name="Sproer C."/>
            <person name="Streit W.R."/>
            <person name="Rodriguez L.M."/>
            <person name="Overmann J."/>
            <person name="Jimenez D.J."/>
        </authorList>
    </citation>
    <scope>NUCLEOTIDE SEQUENCE</scope>
    <source>
        <strain evidence="5">MAG 4196</strain>
    </source>
</reference>
<evidence type="ECO:0000256" key="3">
    <source>
        <dbReference type="ARBA" id="ARBA00023163"/>
    </source>
</evidence>
<dbReference type="GO" id="GO:0003677">
    <property type="term" value="F:DNA binding"/>
    <property type="evidence" value="ECO:0007669"/>
    <property type="project" value="UniProtKB-KW"/>
</dbReference>
<dbReference type="SUPFAM" id="SSF46785">
    <property type="entry name" value="Winged helix' DNA-binding domain"/>
    <property type="match status" value="1"/>
</dbReference>
<dbReference type="InterPro" id="IPR036390">
    <property type="entry name" value="WH_DNA-bd_sf"/>
</dbReference>
<dbReference type="InterPro" id="IPR052362">
    <property type="entry name" value="HTH-GbsR_regulator"/>
</dbReference>
<accession>A0AAJ5VT43</accession>
<dbReference type="AlphaFoldDB" id="A0AAJ5VT43"/>
<evidence type="ECO:0000313" key="6">
    <source>
        <dbReference type="Proteomes" id="UP001217476"/>
    </source>
</evidence>
<organism evidence="5 6">
    <name type="scientific">Candidatus Devosia phytovorans</name>
    <dbReference type="NCBI Taxonomy" id="3121372"/>
    <lineage>
        <taxon>Bacteria</taxon>
        <taxon>Pseudomonadati</taxon>
        <taxon>Pseudomonadota</taxon>
        <taxon>Alphaproteobacteria</taxon>
        <taxon>Hyphomicrobiales</taxon>
        <taxon>Devosiaceae</taxon>
        <taxon>Devosia</taxon>
    </lineage>
</organism>
<keyword evidence="3" id="KW-0804">Transcription</keyword>
<dbReference type="Proteomes" id="UP001217476">
    <property type="component" value="Chromosome"/>
</dbReference>
<name>A0AAJ5VT43_9HYPH</name>
<dbReference type="PANTHER" id="PTHR38465:SF1">
    <property type="entry name" value="HTH-TYPE TRANSCRIPTIONAL REGULATOR MJ1563-RELATED"/>
    <property type="match status" value="1"/>
</dbReference>
<feature type="domain" description="HTH marR-type" evidence="4">
    <location>
        <begin position="21"/>
        <end position="76"/>
    </location>
</feature>
<keyword evidence="2" id="KW-0238">DNA-binding</keyword>
<proteinExistence type="predicted"/>
<keyword evidence="1" id="KW-0805">Transcription regulation</keyword>
<dbReference type="EMBL" id="CP119312">
    <property type="protein sequence ID" value="WEK02884.1"/>
    <property type="molecule type" value="Genomic_DNA"/>
</dbReference>
<protein>
    <recommendedName>
        <fullName evidence="4">HTH marR-type domain-containing protein</fullName>
    </recommendedName>
</protein>
<dbReference type="InterPro" id="IPR000835">
    <property type="entry name" value="HTH_MarR-typ"/>
</dbReference>
<gene>
    <name evidence="5" type="ORF">P0Y65_11750</name>
</gene>
<evidence type="ECO:0000256" key="2">
    <source>
        <dbReference type="ARBA" id="ARBA00023125"/>
    </source>
</evidence>
<evidence type="ECO:0000256" key="1">
    <source>
        <dbReference type="ARBA" id="ARBA00023015"/>
    </source>
</evidence>
<dbReference type="InterPro" id="IPR036388">
    <property type="entry name" value="WH-like_DNA-bd_sf"/>
</dbReference>
<dbReference type="GO" id="GO:0006355">
    <property type="term" value="P:regulation of DNA-templated transcription"/>
    <property type="evidence" value="ECO:0007669"/>
    <property type="project" value="InterPro"/>
</dbReference>
<dbReference type="Pfam" id="PF12802">
    <property type="entry name" value="MarR_2"/>
    <property type="match status" value="1"/>
</dbReference>
<evidence type="ECO:0000313" key="5">
    <source>
        <dbReference type="EMBL" id="WEK02884.1"/>
    </source>
</evidence>
<evidence type="ECO:0000259" key="4">
    <source>
        <dbReference type="Pfam" id="PF12802"/>
    </source>
</evidence>
<sequence>MLATERFVEEFGLISQDGGDTRIAGRIMGLLIIEGRELSLSQISDRLKVSRASVSTNARTLARRGAINLTTHSGDRQDYYQISNFRDFDMLGELADRFRRHAKTIESCVVDMRSEDPPAAERAEDMQDFFEKSAEILDHWATSLREDGTTRKDTK</sequence>
<dbReference type="PANTHER" id="PTHR38465">
    <property type="entry name" value="HTH-TYPE TRANSCRIPTIONAL REGULATOR MJ1563-RELATED"/>
    <property type="match status" value="1"/>
</dbReference>